<evidence type="ECO:0000313" key="1">
    <source>
        <dbReference type="EMBL" id="SEQ47185.1"/>
    </source>
</evidence>
<name>A0A1H9GAJ4_9BACI</name>
<sequence length="167" mass="19283">MSKNQSDSNETVRYSAYMTDILYDALNELMNQTNTRKNSLINLAVSKLLMEFGLISFDKEVIELEKKIKNTLPISVKKVSIGDNNKLNTIEKLRFKEDSKIRFGHYTTKKSYYNGKEHIPSGEEKLILRPLEVTEEDLLKLLDEALKQEVLSDSFKKQLKISMSNSE</sequence>
<gene>
    <name evidence="1" type="ORF">SAMN05216232_2534</name>
</gene>
<accession>A0A1H9GAJ4</accession>
<comment type="caution">
    <text evidence="1">The sequence shown here is derived from an EMBL/GenBank/DDBJ whole genome shotgun (WGS) entry which is preliminary data.</text>
</comment>
<dbReference type="Proteomes" id="UP000198733">
    <property type="component" value="Unassembled WGS sequence"/>
</dbReference>
<reference evidence="1 2" key="1">
    <citation type="submission" date="2016-10" db="EMBL/GenBank/DDBJ databases">
        <authorList>
            <person name="Varghese N."/>
            <person name="Submissions S."/>
        </authorList>
    </citation>
    <scope>NUCLEOTIDE SEQUENCE [LARGE SCALE GENOMIC DNA]</scope>
    <source>
        <strain evidence="1 2">CGMCC 1.7734</strain>
    </source>
</reference>
<protein>
    <submittedName>
        <fullName evidence="1">Uncharacterized protein</fullName>
    </submittedName>
</protein>
<dbReference type="RefSeq" id="WP_092504708.1">
    <property type="nucleotide sequence ID" value="NZ_FOEH01000003.1"/>
</dbReference>
<evidence type="ECO:0000313" key="2">
    <source>
        <dbReference type="Proteomes" id="UP000198733"/>
    </source>
</evidence>
<keyword evidence="2" id="KW-1185">Reference proteome</keyword>
<proteinExistence type="predicted"/>
<dbReference type="EMBL" id="FOEH01000003">
    <property type="protein sequence ID" value="SEQ47185.1"/>
    <property type="molecule type" value="Genomic_DNA"/>
</dbReference>
<organism evidence="1 2">
    <name type="scientific">Virgibacillus subterraneus</name>
    <dbReference type="NCBI Taxonomy" id="621109"/>
    <lineage>
        <taxon>Bacteria</taxon>
        <taxon>Bacillati</taxon>
        <taxon>Bacillota</taxon>
        <taxon>Bacilli</taxon>
        <taxon>Bacillales</taxon>
        <taxon>Bacillaceae</taxon>
        <taxon>Virgibacillus</taxon>
    </lineage>
</organism>